<dbReference type="Pfam" id="PF13407">
    <property type="entry name" value="Peripla_BP_4"/>
    <property type="match status" value="1"/>
</dbReference>
<keyword evidence="3 4" id="KW-0732">Signal</keyword>
<dbReference type="AlphaFoldDB" id="A0A9W6USS3"/>
<dbReference type="PROSITE" id="PS51257">
    <property type="entry name" value="PROKAR_LIPOPROTEIN"/>
    <property type="match status" value="1"/>
</dbReference>
<dbReference type="RefSeq" id="WP_067913089.1">
    <property type="nucleotide sequence ID" value="NZ_BSRZ01000001.1"/>
</dbReference>
<feature type="domain" description="Periplasmic binding protein" evidence="5">
    <location>
        <begin position="43"/>
        <end position="292"/>
    </location>
</feature>
<dbReference type="PANTHER" id="PTHR46847">
    <property type="entry name" value="D-ALLOSE-BINDING PERIPLASMIC PROTEIN-RELATED"/>
    <property type="match status" value="1"/>
</dbReference>
<dbReference type="GO" id="GO:0030246">
    <property type="term" value="F:carbohydrate binding"/>
    <property type="evidence" value="ECO:0007669"/>
    <property type="project" value="UniProtKB-ARBA"/>
</dbReference>
<sequence>MIRHRSAALSAVAAALAVAGCTATTTASDNGSAAGSSSKKLKVGITVQTFTNPFFVAEADGAKAEVERLNGQAFVEQADQNVQKQSDQIDAFIRRRVDVIVVDAVDSNGIGPAVARAKAAGITVVAIDVGADGADATVTTDNVQAGRIACEHLGERVRSGPIAILDGTNITAVNDRIEGCLAALKAYPDIKVVARQRGLNSRDSALPIATNMLTANPGIKGFFAINDPTAAGVELAAKQKGRTDVVIASVDGARAAVESITRGGLIGCTSAQDPRGMGAKGAAIGMQLAAGKPPSQTTVLVPATLVTKDNAASYTPWG</sequence>
<comment type="subcellular location">
    <subcellularLocation>
        <location evidence="1">Cell envelope</location>
    </subcellularLocation>
</comment>
<evidence type="ECO:0000313" key="6">
    <source>
        <dbReference type="EMBL" id="GLW61909.1"/>
    </source>
</evidence>
<dbReference type="Gene3D" id="3.40.50.2300">
    <property type="match status" value="2"/>
</dbReference>
<name>A0A9W6USS3_9ACTN</name>
<dbReference type="SUPFAM" id="SSF53822">
    <property type="entry name" value="Periplasmic binding protein-like I"/>
    <property type="match status" value="1"/>
</dbReference>
<reference evidence="6" key="1">
    <citation type="submission" date="2023-02" db="EMBL/GenBank/DDBJ databases">
        <title>Actinomadura rubrobrunea NBRC 14622.</title>
        <authorList>
            <person name="Ichikawa N."/>
            <person name="Sato H."/>
            <person name="Tonouchi N."/>
        </authorList>
    </citation>
    <scope>NUCLEOTIDE SEQUENCE</scope>
    <source>
        <strain evidence="6">NBRC 14622</strain>
    </source>
</reference>
<gene>
    <name evidence="6" type="ORF">Arub01_01530</name>
</gene>
<evidence type="ECO:0000256" key="4">
    <source>
        <dbReference type="SAM" id="SignalP"/>
    </source>
</evidence>
<evidence type="ECO:0000256" key="2">
    <source>
        <dbReference type="ARBA" id="ARBA00007639"/>
    </source>
</evidence>
<evidence type="ECO:0000313" key="7">
    <source>
        <dbReference type="Proteomes" id="UP001165124"/>
    </source>
</evidence>
<feature type="signal peptide" evidence="4">
    <location>
        <begin position="1"/>
        <end position="27"/>
    </location>
</feature>
<dbReference type="PANTHER" id="PTHR46847:SF2">
    <property type="entry name" value="ABC TRANSPORTER SUGAR-BINDING PROTEIN"/>
    <property type="match status" value="1"/>
</dbReference>
<organism evidence="6 7">
    <name type="scientific">Actinomadura rubrobrunea</name>
    <dbReference type="NCBI Taxonomy" id="115335"/>
    <lineage>
        <taxon>Bacteria</taxon>
        <taxon>Bacillati</taxon>
        <taxon>Actinomycetota</taxon>
        <taxon>Actinomycetes</taxon>
        <taxon>Streptosporangiales</taxon>
        <taxon>Thermomonosporaceae</taxon>
        <taxon>Actinomadura</taxon>
    </lineage>
</organism>
<dbReference type="EMBL" id="BSRZ01000001">
    <property type="protein sequence ID" value="GLW61909.1"/>
    <property type="molecule type" value="Genomic_DNA"/>
</dbReference>
<dbReference type="InterPro" id="IPR025997">
    <property type="entry name" value="SBP_2_dom"/>
</dbReference>
<dbReference type="InterPro" id="IPR028082">
    <property type="entry name" value="Peripla_BP_I"/>
</dbReference>
<accession>A0A9W6USS3</accession>
<dbReference type="GO" id="GO:0030313">
    <property type="term" value="C:cell envelope"/>
    <property type="evidence" value="ECO:0007669"/>
    <property type="project" value="UniProtKB-SubCell"/>
</dbReference>
<evidence type="ECO:0000256" key="3">
    <source>
        <dbReference type="ARBA" id="ARBA00022729"/>
    </source>
</evidence>
<dbReference type="Proteomes" id="UP001165124">
    <property type="component" value="Unassembled WGS sequence"/>
</dbReference>
<keyword evidence="7" id="KW-1185">Reference proteome</keyword>
<comment type="similarity">
    <text evidence="2">Belongs to the bacterial solute-binding protein 2 family.</text>
</comment>
<feature type="chain" id="PRO_5040886457" evidence="4">
    <location>
        <begin position="28"/>
        <end position="318"/>
    </location>
</feature>
<proteinExistence type="inferred from homology"/>
<evidence type="ECO:0000256" key="1">
    <source>
        <dbReference type="ARBA" id="ARBA00004196"/>
    </source>
</evidence>
<protein>
    <submittedName>
        <fullName evidence="6">Cytochrome c</fullName>
    </submittedName>
</protein>
<evidence type="ECO:0000259" key="5">
    <source>
        <dbReference type="Pfam" id="PF13407"/>
    </source>
</evidence>
<comment type="caution">
    <text evidence="6">The sequence shown here is derived from an EMBL/GenBank/DDBJ whole genome shotgun (WGS) entry which is preliminary data.</text>
</comment>